<comment type="caution">
    <text evidence="2">The sequence shown here is derived from an EMBL/GenBank/DDBJ whole genome shotgun (WGS) entry which is preliminary data.</text>
</comment>
<keyword evidence="1" id="KW-0812">Transmembrane</keyword>
<evidence type="ECO:0000313" key="2">
    <source>
        <dbReference type="EMBL" id="KAL3535516.1"/>
    </source>
</evidence>
<protein>
    <submittedName>
        <fullName evidence="2">Uncharacterized protein</fullName>
    </submittedName>
</protein>
<evidence type="ECO:0000256" key="1">
    <source>
        <dbReference type="SAM" id="Phobius"/>
    </source>
</evidence>
<accession>A0ABD3AWF3</accession>
<name>A0ABD3AWF3_9GENT</name>
<proteinExistence type="predicted"/>
<keyword evidence="1" id="KW-1133">Transmembrane helix</keyword>
<dbReference type="Proteomes" id="UP001630127">
    <property type="component" value="Unassembled WGS sequence"/>
</dbReference>
<keyword evidence="3" id="KW-1185">Reference proteome</keyword>
<reference evidence="2 3" key="1">
    <citation type="submission" date="2024-11" db="EMBL/GenBank/DDBJ databases">
        <title>A near-complete genome assembly of Cinchona calisaya.</title>
        <authorList>
            <person name="Lian D.C."/>
            <person name="Zhao X.W."/>
            <person name="Wei L."/>
        </authorList>
    </citation>
    <scope>NUCLEOTIDE SEQUENCE [LARGE SCALE GENOMIC DNA]</scope>
    <source>
        <tissue evidence="2">Nenye</tissue>
    </source>
</reference>
<feature type="transmembrane region" description="Helical" evidence="1">
    <location>
        <begin position="66"/>
        <end position="85"/>
    </location>
</feature>
<sequence>MVLALLGKERSKSYWAQILLGLVGCLLEQYCQRHKKKFETSPERFELSRGNPMYLAGTRLNHSAKATLIAGGFCFIYGLILLGPIPKPNISSPIALDTVRKVAMDLDLSI</sequence>
<organism evidence="2 3">
    <name type="scientific">Cinchona calisaya</name>
    <dbReference type="NCBI Taxonomy" id="153742"/>
    <lineage>
        <taxon>Eukaryota</taxon>
        <taxon>Viridiplantae</taxon>
        <taxon>Streptophyta</taxon>
        <taxon>Embryophyta</taxon>
        <taxon>Tracheophyta</taxon>
        <taxon>Spermatophyta</taxon>
        <taxon>Magnoliopsida</taxon>
        <taxon>eudicotyledons</taxon>
        <taxon>Gunneridae</taxon>
        <taxon>Pentapetalae</taxon>
        <taxon>asterids</taxon>
        <taxon>lamiids</taxon>
        <taxon>Gentianales</taxon>
        <taxon>Rubiaceae</taxon>
        <taxon>Cinchonoideae</taxon>
        <taxon>Cinchoneae</taxon>
        <taxon>Cinchona</taxon>
    </lineage>
</organism>
<evidence type="ECO:0000313" key="3">
    <source>
        <dbReference type="Proteomes" id="UP001630127"/>
    </source>
</evidence>
<dbReference type="EMBL" id="JBJUIK010000002">
    <property type="protein sequence ID" value="KAL3535516.1"/>
    <property type="molecule type" value="Genomic_DNA"/>
</dbReference>
<dbReference type="AlphaFoldDB" id="A0ABD3AWF3"/>
<gene>
    <name evidence="2" type="ORF">ACH5RR_003977</name>
</gene>
<keyword evidence="1" id="KW-0472">Membrane</keyword>